<proteinExistence type="inferred from homology"/>
<dbReference type="InterPro" id="IPR000304">
    <property type="entry name" value="Pyrroline-COOH_reductase"/>
</dbReference>
<dbReference type="InterPro" id="IPR036291">
    <property type="entry name" value="NAD(P)-bd_dom_sf"/>
</dbReference>
<dbReference type="Proteomes" id="UP000598196">
    <property type="component" value="Unassembled WGS sequence"/>
</dbReference>
<reference evidence="6 7" key="1">
    <citation type="journal article" date="2014" name="Int. J. Syst. Evol. Microbiol.">
        <title>Complete genome sequence of Corynebacterium casei LMG S-19264T (=DSM 44701T), isolated from a smear-ripened cheese.</title>
        <authorList>
            <consortium name="US DOE Joint Genome Institute (JGI-PGF)"/>
            <person name="Walter F."/>
            <person name="Albersmeier A."/>
            <person name="Kalinowski J."/>
            <person name="Ruckert C."/>
        </authorList>
    </citation>
    <scope>NUCLEOTIDE SEQUENCE [LARGE SCALE GENOMIC DNA]</scope>
    <source>
        <strain evidence="6 7">CGMCC 1.7029</strain>
    </source>
</reference>
<dbReference type="PANTHER" id="PTHR11645">
    <property type="entry name" value="PYRROLINE-5-CARBOXYLATE REDUCTASE"/>
    <property type="match status" value="1"/>
</dbReference>
<dbReference type="GO" id="GO:0055129">
    <property type="term" value="P:L-proline biosynthetic process"/>
    <property type="evidence" value="ECO:0007669"/>
    <property type="project" value="TreeGrafter"/>
</dbReference>
<evidence type="ECO:0000313" key="7">
    <source>
        <dbReference type="Proteomes" id="UP000598196"/>
    </source>
</evidence>
<evidence type="ECO:0000259" key="5">
    <source>
        <dbReference type="Pfam" id="PF14748"/>
    </source>
</evidence>
<accession>A0A917YLT6</accession>
<comment type="caution">
    <text evidence="6">The sequence shown here is derived from an EMBL/GenBank/DDBJ whole genome shotgun (WGS) entry which is preliminary data.</text>
</comment>
<dbReference type="EMBL" id="BMLP01000008">
    <property type="protein sequence ID" value="GGO37003.1"/>
    <property type="molecule type" value="Genomic_DNA"/>
</dbReference>
<dbReference type="PANTHER" id="PTHR11645:SF0">
    <property type="entry name" value="PYRROLINE-5-CARBOXYLATE REDUCTASE 3"/>
    <property type="match status" value="1"/>
</dbReference>
<dbReference type="GO" id="GO:0004735">
    <property type="term" value="F:pyrroline-5-carboxylate reductase activity"/>
    <property type="evidence" value="ECO:0007669"/>
    <property type="project" value="InterPro"/>
</dbReference>
<evidence type="ECO:0000259" key="4">
    <source>
        <dbReference type="Pfam" id="PF03807"/>
    </source>
</evidence>
<feature type="domain" description="Pyrroline-5-carboxylate reductase dimerisation" evidence="5">
    <location>
        <begin position="153"/>
        <end position="252"/>
    </location>
</feature>
<dbReference type="Gene3D" id="1.10.3730.10">
    <property type="entry name" value="ProC C-terminal domain-like"/>
    <property type="match status" value="1"/>
</dbReference>
<sequence>MRIGIIGAMGWIGSALGAALIESGTVAPQNLTVLVRQGRLADYLGHAGVHWAGTVAELVERSDIVIVSVRPQDWPALELRAPGRLVISVMAMVPLAALAATGARIVRVMPNALAEQRRSYSPWMAGPGVTPEDKAAVARILQSIGTTDELTEERHLDVMTVLPGSGPAYPALMAMAMLGFARAQGLPEPIARRAVEAVIVDGAGQLQGRIDTAAETVAAFRDYRGVTAAGLNGADAAGFSHAVQAGLAAALRACDPSGKES</sequence>
<comment type="similarity">
    <text evidence="1">Belongs to the pyrroline-5-carboxylate reductase family.</text>
</comment>
<dbReference type="Gene3D" id="3.40.50.720">
    <property type="entry name" value="NAD(P)-binding Rossmann-like Domain"/>
    <property type="match status" value="1"/>
</dbReference>
<dbReference type="InterPro" id="IPR029036">
    <property type="entry name" value="P5CR_dimer"/>
</dbReference>
<dbReference type="OrthoDB" id="8418678at2"/>
<dbReference type="PIRSF" id="PIRSF000193">
    <property type="entry name" value="Pyrrol-5-carb_rd"/>
    <property type="match status" value="1"/>
</dbReference>
<dbReference type="SUPFAM" id="SSF48179">
    <property type="entry name" value="6-phosphogluconate dehydrogenase C-terminal domain-like"/>
    <property type="match status" value="1"/>
</dbReference>
<feature type="domain" description="Pyrroline-5-carboxylate reductase catalytic N-terminal" evidence="4">
    <location>
        <begin position="2"/>
        <end position="91"/>
    </location>
</feature>
<evidence type="ECO:0000256" key="3">
    <source>
        <dbReference type="ARBA" id="ARBA00023002"/>
    </source>
</evidence>
<dbReference type="InterPro" id="IPR008927">
    <property type="entry name" value="6-PGluconate_DH-like_C_sf"/>
</dbReference>
<evidence type="ECO:0000256" key="1">
    <source>
        <dbReference type="ARBA" id="ARBA00005525"/>
    </source>
</evidence>
<dbReference type="Pfam" id="PF14748">
    <property type="entry name" value="P5CR_dimer"/>
    <property type="match status" value="1"/>
</dbReference>
<keyword evidence="3" id="KW-0560">Oxidoreductase</keyword>
<keyword evidence="2" id="KW-0521">NADP</keyword>
<dbReference type="RefSeq" id="WP_146287988.1">
    <property type="nucleotide sequence ID" value="NZ_BMLP01000008.1"/>
</dbReference>
<keyword evidence="7" id="KW-1185">Reference proteome</keyword>
<dbReference type="InterPro" id="IPR028939">
    <property type="entry name" value="P5C_Rdtase_cat_N"/>
</dbReference>
<dbReference type="SUPFAM" id="SSF51735">
    <property type="entry name" value="NAD(P)-binding Rossmann-fold domains"/>
    <property type="match status" value="1"/>
</dbReference>
<evidence type="ECO:0000256" key="2">
    <source>
        <dbReference type="ARBA" id="ARBA00022857"/>
    </source>
</evidence>
<dbReference type="AlphaFoldDB" id="A0A917YLT6"/>
<gene>
    <name evidence="6" type="primary">proC</name>
    <name evidence="6" type="ORF">GCM10010991_31890</name>
</gene>
<evidence type="ECO:0000313" key="6">
    <source>
        <dbReference type="EMBL" id="GGO37003.1"/>
    </source>
</evidence>
<name>A0A917YLT6_9RHOB</name>
<protein>
    <submittedName>
        <fullName evidence="6">Pyrroline-5-carboxylate reductase</fullName>
    </submittedName>
</protein>
<dbReference type="Pfam" id="PF03807">
    <property type="entry name" value="F420_oxidored"/>
    <property type="match status" value="1"/>
</dbReference>
<organism evidence="6 7">
    <name type="scientific">Gemmobacter aquaticus</name>
    <dbReference type="NCBI Taxonomy" id="490185"/>
    <lineage>
        <taxon>Bacteria</taxon>
        <taxon>Pseudomonadati</taxon>
        <taxon>Pseudomonadota</taxon>
        <taxon>Alphaproteobacteria</taxon>
        <taxon>Rhodobacterales</taxon>
        <taxon>Paracoccaceae</taxon>
        <taxon>Gemmobacter</taxon>
    </lineage>
</organism>